<protein>
    <submittedName>
        <fullName evidence="2">Cobalamin-independent synthase MetE domain protein</fullName>
    </submittedName>
</protein>
<feature type="domain" description="Cobalamin-independent methionine synthase MetE N-terminal" evidence="1">
    <location>
        <begin position="85"/>
        <end position="277"/>
    </location>
</feature>
<dbReference type="PaxDb" id="572546-Arcpr_0043"/>
<dbReference type="InterPro" id="IPR038071">
    <property type="entry name" value="UROD/MetE-like_sf"/>
</dbReference>
<name>D2RFP5_ARCPA</name>
<keyword evidence="3" id="KW-1185">Reference proteome</keyword>
<dbReference type="SUPFAM" id="SSF51726">
    <property type="entry name" value="UROD/MetE-like"/>
    <property type="match status" value="1"/>
</dbReference>
<dbReference type="eggNOG" id="arCOG01877">
    <property type="taxonomic scope" value="Archaea"/>
</dbReference>
<dbReference type="InterPro" id="IPR013215">
    <property type="entry name" value="Cbl-indep_Met_Synth_N"/>
</dbReference>
<dbReference type="GeneID" id="8738688"/>
<dbReference type="PANTHER" id="PTHR30519">
    <property type="entry name" value="5-METHYLTETRAHYDROPTEROYLTRIGLUTAMATE--HOMOCYSTEINE METHYLTRANSFERASE"/>
    <property type="match status" value="1"/>
</dbReference>
<dbReference type="EMBL" id="CP001857">
    <property type="protein sequence ID" value="ADB57120.1"/>
    <property type="molecule type" value="Genomic_DNA"/>
</dbReference>
<evidence type="ECO:0000259" key="1">
    <source>
        <dbReference type="Pfam" id="PF08267"/>
    </source>
</evidence>
<dbReference type="Gene3D" id="3.20.20.210">
    <property type="match status" value="1"/>
</dbReference>
<dbReference type="HOGENOM" id="CLU_040013_3_1_2"/>
<dbReference type="KEGG" id="apo:Arcpr_0043"/>
<reference evidence="2 3" key="1">
    <citation type="journal article" date="2010" name="Stand. Genomic Sci.">
        <title>Complete genome sequence of Archaeoglobus profundus type strain (AV18).</title>
        <authorList>
            <person name="von Jan M."/>
            <person name="Lapidus A."/>
            <person name="Del Rio T.G."/>
            <person name="Copeland A."/>
            <person name="Tice H."/>
            <person name="Cheng J.F."/>
            <person name="Lucas S."/>
            <person name="Chen F."/>
            <person name="Nolan M."/>
            <person name="Goodwin L."/>
            <person name="Han C."/>
            <person name="Pitluck S."/>
            <person name="Liolios K."/>
            <person name="Ivanova N."/>
            <person name="Mavromatis K."/>
            <person name="Ovchinnikova G."/>
            <person name="Chertkov O."/>
            <person name="Pati A."/>
            <person name="Chen A."/>
            <person name="Palaniappan K."/>
            <person name="Land M."/>
            <person name="Hauser L."/>
            <person name="Chang Y.J."/>
            <person name="Jeffries C.D."/>
            <person name="Saunders E."/>
            <person name="Brettin T."/>
            <person name="Detter J.C."/>
            <person name="Chain P."/>
            <person name="Eichinger K."/>
            <person name="Huber H."/>
            <person name="Spring S."/>
            <person name="Rohde M."/>
            <person name="Goker M."/>
            <person name="Wirth R."/>
            <person name="Woyke T."/>
            <person name="Bristow J."/>
            <person name="Eisen J.A."/>
            <person name="Markowitz V."/>
            <person name="Hugenholtz P."/>
            <person name="Kyrpides N.C."/>
            <person name="Klenk H.P."/>
        </authorList>
    </citation>
    <scope>NUCLEOTIDE SEQUENCE [LARGE SCALE GENOMIC DNA]</scope>
    <source>
        <strain evidence="3">DSM 5631 / JCM 9629 / NBRC 100127 / Av18</strain>
    </source>
</reference>
<dbReference type="GO" id="GO:0008652">
    <property type="term" value="P:amino acid biosynthetic process"/>
    <property type="evidence" value="ECO:0007669"/>
    <property type="project" value="InterPro"/>
</dbReference>
<dbReference type="RefSeq" id="WP_012939456.1">
    <property type="nucleotide sequence ID" value="NC_013741.1"/>
</dbReference>
<proteinExistence type="predicted"/>
<dbReference type="Proteomes" id="UP000001901">
    <property type="component" value="Chromosome"/>
</dbReference>
<dbReference type="AlphaFoldDB" id="D2RFP5"/>
<organism evidence="2 3">
    <name type="scientific">Archaeoglobus profundus (strain DSM 5631 / JCM 9629 / NBRC 100127 / Av18)</name>
    <dbReference type="NCBI Taxonomy" id="572546"/>
    <lineage>
        <taxon>Archaea</taxon>
        <taxon>Methanobacteriati</taxon>
        <taxon>Methanobacteriota</taxon>
        <taxon>Archaeoglobi</taxon>
        <taxon>Archaeoglobales</taxon>
        <taxon>Archaeoglobaceae</taxon>
        <taxon>Archaeoglobus</taxon>
    </lineage>
</organism>
<sequence>MDVVATVVGNYPRPEWFREYLRKVEGLQKDLDVEVEREVLRKAIAEVIDEQKKAGIELYTDGQLIWHDFLLTIASRLEGFEMNGLVRYFDNNLYYRIPIAKSKIKRTKKILYDFEIAFEIEKNIKAVLSCYTVAKLSRNEFYPKFEDFLWDICEAIKEEIKELEERGVKYIQIDEPALLYAEKSELEVLKDVYKELTNTKMETILMTYFDSAERIFPEVLDFGFDVIGLDFVEGYEENLKVVEEYDFSAINVGLIDGRNTKMESLEELKVKFEEITSKGNFKKVYISPNTGLEFLPRIKAFEKMQLVAKLKGVVE</sequence>
<dbReference type="STRING" id="572546.Arcpr_0043"/>
<dbReference type="GO" id="GO:0008270">
    <property type="term" value="F:zinc ion binding"/>
    <property type="evidence" value="ECO:0007669"/>
    <property type="project" value="InterPro"/>
</dbReference>
<evidence type="ECO:0000313" key="2">
    <source>
        <dbReference type="EMBL" id="ADB57120.1"/>
    </source>
</evidence>
<dbReference type="OrthoDB" id="33991at2157"/>
<accession>D2RFP5</accession>
<evidence type="ECO:0000313" key="3">
    <source>
        <dbReference type="Proteomes" id="UP000001901"/>
    </source>
</evidence>
<dbReference type="Pfam" id="PF08267">
    <property type="entry name" value="Meth_synt_1"/>
    <property type="match status" value="1"/>
</dbReference>
<dbReference type="GO" id="GO:0003871">
    <property type="term" value="F:5-methyltetrahydropteroyltriglutamate-homocysteine S-methyltransferase activity"/>
    <property type="evidence" value="ECO:0007669"/>
    <property type="project" value="InterPro"/>
</dbReference>
<gene>
    <name evidence="2" type="ordered locus">Arcpr_0043</name>
</gene>